<organism evidence="1 2">
    <name type="scientific">Colocasia esculenta</name>
    <name type="common">Wild taro</name>
    <name type="synonym">Arum esculentum</name>
    <dbReference type="NCBI Taxonomy" id="4460"/>
    <lineage>
        <taxon>Eukaryota</taxon>
        <taxon>Viridiplantae</taxon>
        <taxon>Streptophyta</taxon>
        <taxon>Embryophyta</taxon>
        <taxon>Tracheophyta</taxon>
        <taxon>Spermatophyta</taxon>
        <taxon>Magnoliopsida</taxon>
        <taxon>Liliopsida</taxon>
        <taxon>Araceae</taxon>
        <taxon>Aroideae</taxon>
        <taxon>Colocasieae</taxon>
        <taxon>Colocasia</taxon>
    </lineage>
</organism>
<keyword evidence="2" id="KW-1185">Reference proteome</keyword>
<comment type="caution">
    <text evidence="1">The sequence shown here is derived from an EMBL/GenBank/DDBJ whole genome shotgun (WGS) entry which is preliminary data.</text>
</comment>
<accession>A0A843XIP6</accession>
<protein>
    <submittedName>
        <fullName evidence="1">Uncharacterized protein</fullName>
    </submittedName>
</protein>
<evidence type="ECO:0000313" key="1">
    <source>
        <dbReference type="EMBL" id="MQM18917.1"/>
    </source>
</evidence>
<sequence>MRIDILSKKHKRQVGGWVWRDDHLNSTLQHLCHLLHGRPQRRLLLDAPQGHLHQPVQSPLICQWLCLVLHQRVKPPLSEAIVRPVRQHLLRLPGLCVHISPAADDFQQHDAEAVHIHLGRDRQALEPLGRDVSSCSSDVREGSALVRPQQLGHPEVGDPGCEVVVDEDVLRLDVAVDDLGAAVFVQIQDAPRDPEGELHAGVPMQPGASLEEVEQRAVAHILVRQEPMRPLVAVP</sequence>
<proteinExistence type="predicted"/>
<name>A0A843XIP6_COLES</name>
<dbReference type="AlphaFoldDB" id="A0A843XIP6"/>
<reference evidence="1" key="1">
    <citation type="submission" date="2017-07" db="EMBL/GenBank/DDBJ databases">
        <title>Taro Niue Genome Assembly and Annotation.</title>
        <authorList>
            <person name="Atibalentja N."/>
            <person name="Keating K."/>
            <person name="Fields C.J."/>
        </authorList>
    </citation>
    <scope>NUCLEOTIDE SEQUENCE</scope>
    <source>
        <strain evidence="1">Niue_2</strain>
        <tissue evidence="1">Leaf</tissue>
    </source>
</reference>
<evidence type="ECO:0000313" key="2">
    <source>
        <dbReference type="Proteomes" id="UP000652761"/>
    </source>
</evidence>
<dbReference type="Proteomes" id="UP000652761">
    <property type="component" value="Unassembled WGS sequence"/>
</dbReference>
<dbReference type="EMBL" id="NMUH01008528">
    <property type="protein sequence ID" value="MQM18917.1"/>
    <property type="molecule type" value="Genomic_DNA"/>
</dbReference>
<gene>
    <name evidence="1" type="ORF">Taro_051918</name>
</gene>